<dbReference type="InterPro" id="IPR014851">
    <property type="entry name" value="BCS1_N"/>
</dbReference>
<dbReference type="EMBL" id="CP069040">
    <property type="protein sequence ID" value="QRD05442.1"/>
    <property type="molecule type" value="Genomic_DNA"/>
</dbReference>
<keyword evidence="9" id="KW-0496">Mitochondrion</keyword>
<dbReference type="InterPro" id="IPR003593">
    <property type="entry name" value="AAA+_ATPase"/>
</dbReference>
<evidence type="ECO:0000256" key="6">
    <source>
        <dbReference type="ARBA" id="ARBA00022801"/>
    </source>
</evidence>
<dbReference type="GO" id="GO:0005743">
    <property type="term" value="C:mitochondrial inner membrane"/>
    <property type="evidence" value="ECO:0007669"/>
    <property type="project" value="UniProtKB-SubCell"/>
</dbReference>
<protein>
    <recommendedName>
        <fullName evidence="18">AAA+ ATPase domain-containing protein</fullName>
    </recommendedName>
</protein>
<evidence type="ECO:0000256" key="5">
    <source>
        <dbReference type="ARBA" id="ARBA00022792"/>
    </source>
</evidence>
<evidence type="ECO:0000256" key="3">
    <source>
        <dbReference type="ARBA" id="ARBA00022692"/>
    </source>
</evidence>
<proteinExistence type="inferred from homology"/>
<dbReference type="InterPro" id="IPR003959">
    <property type="entry name" value="ATPase_AAA_core"/>
</dbReference>
<organism evidence="16 17">
    <name type="scientific">Phaeosphaeria nodorum (strain SN15 / ATCC MYA-4574 / FGSC 10173)</name>
    <name type="common">Glume blotch fungus</name>
    <name type="synonym">Parastagonospora nodorum</name>
    <dbReference type="NCBI Taxonomy" id="321614"/>
    <lineage>
        <taxon>Eukaryota</taxon>
        <taxon>Fungi</taxon>
        <taxon>Dikarya</taxon>
        <taxon>Ascomycota</taxon>
        <taxon>Pezizomycotina</taxon>
        <taxon>Dothideomycetes</taxon>
        <taxon>Pleosporomycetidae</taxon>
        <taxon>Pleosporales</taxon>
        <taxon>Pleosporineae</taxon>
        <taxon>Phaeosphaeriaceae</taxon>
        <taxon>Parastagonospora</taxon>
    </lineage>
</organism>
<sequence>MDNLLQGNAPPGVGDATASIPGYGMIAQVMLGAFGVDVGQIVSIYLLLFGFYQGGLMLWHKACDYFLNNATSTVRIDDNDILYSQFMSWVSTQQVTANSRDLKASSSVHVTSYDDSDDEDDDDLLNEEGLFDYEKWSSVKPVHYEPNFGVDRLYHNGHWIQFEKGEKENKYNHRWESHVEIRCIGRSTQPIKDLLADIKELSRRKKTNNTWIYRPDTRSEGYWTCQAVRPSRPMSTVSLDMEQKKQIVQDVNEYLHPVTAQWYAARGIPHRRGYLFHGQPGTGKTSLSFALAGIFGLGIYCASLSDDDISESRLSALFDALPTRCLVLLEDIDSAGVRRDESSDDTDSDDESDSESEKSERNSKSLLGRLTQRTRASEAVEKKTEKKGNIKEKGKKGKGNISLAGLLNVIDGAASAEGRVLIMTTNYPEKLDSALIRPGRVDLQTKFTLATHEQIRAIFTRMYSTDNDVKKKQKKEGDGEHACKDCTHCSTKHGTSSSIAVELAPEKLAELAEKFAQELPDVTLSPAEIQGYLLKKKTDPDGAVAGAKEWKDKVLEAKKKGKKVVD</sequence>
<comment type="similarity">
    <text evidence="2">Belongs to the AAA ATPase family. BCS1 subfamily.</text>
</comment>
<dbReference type="InterPro" id="IPR003960">
    <property type="entry name" value="ATPase_AAA_CS"/>
</dbReference>
<evidence type="ECO:0000256" key="2">
    <source>
        <dbReference type="ARBA" id="ARBA00007448"/>
    </source>
</evidence>
<dbReference type="Pfam" id="PF00004">
    <property type="entry name" value="AAA"/>
    <property type="match status" value="2"/>
</dbReference>
<evidence type="ECO:0000256" key="12">
    <source>
        <dbReference type="RuleBase" id="RU003651"/>
    </source>
</evidence>
<evidence type="ECO:0000313" key="16">
    <source>
        <dbReference type="EMBL" id="QRD05442.1"/>
    </source>
</evidence>
<feature type="domain" description="BCS1 N-terminal" evidence="15">
    <location>
        <begin position="47"/>
        <end position="237"/>
    </location>
</feature>
<evidence type="ECO:0000256" key="9">
    <source>
        <dbReference type="ARBA" id="ARBA00023128"/>
    </source>
</evidence>
<feature type="domain" description="AAA+ ATPase" evidence="14">
    <location>
        <begin position="270"/>
        <end position="451"/>
    </location>
</feature>
<dbReference type="VEuPathDB" id="FungiDB:JI435_154800"/>
<dbReference type="OMA" id="IFIRMYS"/>
<dbReference type="PANTHER" id="PTHR23070">
    <property type="entry name" value="BCS1 AAA-TYPE ATPASE"/>
    <property type="match status" value="1"/>
</dbReference>
<evidence type="ECO:0000256" key="11">
    <source>
        <dbReference type="ARBA" id="ARBA00048778"/>
    </source>
</evidence>
<reference evidence="17" key="1">
    <citation type="journal article" date="2021" name="BMC Genomics">
        <title>Chromosome-level genome assembly and manually-curated proteome of model necrotroph Parastagonospora nodorum Sn15 reveals a genome-wide trove of candidate effector homologs, and redundancy of virulence-related functions within an accessory chromosome.</title>
        <authorList>
            <person name="Bertazzoni S."/>
            <person name="Jones D.A.B."/>
            <person name="Phan H.T."/>
            <person name="Tan K.-C."/>
            <person name="Hane J.K."/>
        </authorList>
    </citation>
    <scope>NUCLEOTIDE SEQUENCE [LARGE SCALE GENOMIC DNA]</scope>
    <source>
        <strain evidence="17">SN15 / ATCC MYA-4574 / FGSC 10173)</strain>
    </source>
</reference>
<comment type="catalytic activity">
    <reaction evidence="11">
        <text>ATP + H2O = ADP + phosphate + H(+)</text>
        <dbReference type="Rhea" id="RHEA:13065"/>
        <dbReference type="ChEBI" id="CHEBI:15377"/>
        <dbReference type="ChEBI" id="CHEBI:15378"/>
        <dbReference type="ChEBI" id="CHEBI:30616"/>
        <dbReference type="ChEBI" id="CHEBI:43474"/>
        <dbReference type="ChEBI" id="CHEBI:456216"/>
    </reaction>
    <physiologicalReaction direction="left-to-right" evidence="11">
        <dbReference type="Rhea" id="RHEA:13066"/>
    </physiologicalReaction>
</comment>
<dbReference type="Pfam" id="PF25426">
    <property type="entry name" value="AAA_lid_BCS1"/>
    <property type="match status" value="1"/>
</dbReference>
<dbReference type="InterPro" id="IPR027417">
    <property type="entry name" value="P-loop_NTPase"/>
</dbReference>
<keyword evidence="6" id="KW-0378">Hydrolase</keyword>
<evidence type="ECO:0000256" key="8">
    <source>
        <dbReference type="ARBA" id="ARBA00022989"/>
    </source>
</evidence>
<evidence type="ECO:0000259" key="15">
    <source>
        <dbReference type="SMART" id="SM01024"/>
    </source>
</evidence>
<dbReference type="OrthoDB" id="10251412at2759"/>
<dbReference type="InterPro" id="IPR057495">
    <property type="entry name" value="AAA_lid_BCS1"/>
</dbReference>
<keyword evidence="7 12" id="KW-0067">ATP-binding</keyword>
<dbReference type="SMART" id="SM01024">
    <property type="entry name" value="BCS1_N"/>
    <property type="match status" value="1"/>
</dbReference>
<dbReference type="Gene3D" id="3.40.50.300">
    <property type="entry name" value="P-loop containing nucleotide triphosphate hydrolases"/>
    <property type="match status" value="1"/>
</dbReference>
<feature type="compositionally biased region" description="Basic and acidic residues" evidence="13">
    <location>
        <begin position="375"/>
        <end position="392"/>
    </location>
</feature>
<keyword evidence="3" id="KW-0812">Transmembrane</keyword>
<dbReference type="InterPro" id="IPR050747">
    <property type="entry name" value="Mitochondrial_chaperone_BCS1"/>
</dbReference>
<dbReference type="KEGG" id="pno:SNOG_15480"/>
<dbReference type="RefSeq" id="XP_001805627.1">
    <property type="nucleotide sequence ID" value="XM_001805575.1"/>
</dbReference>
<accession>A0A7U2I8Y4</accession>
<dbReference type="SMART" id="SM00382">
    <property type="entry name" value="AAA"/>
    <property type="match status" value="1"/>
</dbReference>
<keyword evidence="4 12" id="KW-0547">Nucleotide-binding</keyword>
<keyword evidence="17" id="KW-1185">Reference proteome</keyword>
<feature type="region of interest" description="Disordered" evidence="13">
    <location>
        <begin position="337"/>
        <end position="397"/>
    </location>
</feature>
<dbReference type="GO" id="GO:0005524">
    <property type="term" value="F:ATP binding"/>
    <property type="evidence" value="ECO:0007669"/>
    <property type="project" value="UniProtKB-KW"/>
</dbReference>
<evidence type="ECO:0000256" key="7">
    <source>
        <dbReference type="ARBA" id="ARBA00022840"/>
    </source>
</evidence>
<comment type="subcellular location">
    <subcellularLocation>
        <location evidence="1">Mitochondrion inner membrane</location>
        <topology evidence="1">Single-pass membrane protein</topology>
    </subcellularLocation>
</comment>
<keyword evidence="5" id="KW-0999">Mitochondrion inner membrane</keyword>
<gene>
    <name evidence="16" type="ORF">JI435_154800</name>
</gene>
<evidence type="ECO:0008006" key="18">
    <source>
        <dbReference type="Google" id="ProtNLM"/>
    </source>
</evidence>
<dbReference type="Pfam" id="PF08740">
    <property type="entry name" value="BCS1_N"/>
    <property type="match status" value="1"/>
</dbReference>
<evidence type="ECO:0000256" key="1">
    <source>
        <dbReference type="ARBA" id="ARBA00004434"/>
    </source>
</evidence>
<dbReference type="Proteomes" id="UP000663193">
    <property type="component" value="Chromosome 18"/>
</dbReference>
<name>A0A7U2I8Y4_PHANO</name>
<evidence type="ECO:0000259" key="14">
    <source>
        <dbReference type="SMART" id="SM00382"/>
    </source>
</evidence>
<dbReference type="PROSITE" id="PS00674">
    <property type="entry name" value="AAA"/>
    <property type="match status" value="1"/>
</dbReference>
<evidence type="ECO:0000256" key="13">
    <source>
        <dbReference type="SAM" id="MobiDB-lite"/>
    </source>
</evidence>
<keyword evidence="10" id="KW-0472">Membrane</keyword>
<dbReference type="AlphaFoldDB" id="A0A7U2I8Y4"/>
<keyword evidence="8" id="KW-1133">Transmembrane helix</keyword>
<evidence type="ECO:0000256" key="4">
    <source>
        <dbReference type="ARBA" id="ARBA00022741"/>
    </source>
</evidence>
<dbReference type="SUPFAM" id="SSF52540">
    <property type="entry name" value="P-loop containing nucleoside triphosphate hydrolases"/>
    <property type="match status" value="1"/>
</dbReference>
<feature type="compositionally biased region" description="Acidic residues" evidence="13">
    <location>
        <begin position="342"/>
        <end position="354"/>
    </location>
</feature>
<dbReference type="GO" id="GO:0016887">
    <property type="term" value="F:ATP hydrolysis activity"/>
    <property type="evidence" value="ECO:0007669"/>
    <property type="project" value="InterPro"/>
</dbReference>
<evidence type="ECO:0000313" key="17">
    <source>
        <dbReference type="Proteomes" id="UP000663193"/>
    </source>
</evidence>
<evidence type="ECO:0000256" key="10">
    <source>
        <dbReference type="ARBA" id="ARBA00023136"/>
    </source>
</evidence>